<dbReference type="GO" id="GO:0047482">
    <property type="term" value="F:UDP-N-acetylmuramoyl-L-alanyl-D-glutamate-L-lysine ligase activity"/>
    <property type="evidence" value="ECO:0007669"/>
    <property type="project" value="UniProtKB-EC"/>
</dbReference>
<dbReference type="Gene3D" id="3.90.190.20">
    <property type="entry name" value="Mur ligase, C-terminal domain"/>
    <property type="match status" value="1"/>
</dbReference>
<dbReference type="PANTHER" id="PTHR23135">
    <property type="entry name" value="MUR LIGASE FAMILY MEMBER"/>
    <property type="match status" value="1"/>
</dbReference>
<keyword evidence="2" id="KW-0573">Peptidoglycan synthesis</keyword>
<dbReference type="GO" id="GO:0005524">
    <property type="term" value="F:ATP binding"/>
    <property type="evidence" value="ECO:0007669"/>
    <property type="project" value="InterPro"/>
</dbReference>
<dbReference type="AlphaFoldDB" id="A0A136KH46"/>
<evidence type="ECO:0000259" key="3">
    <source>
        <dbReference type="Pfam" id="PF02875"/>
    </source>
</evidence>
<dbReference type="Proteomes" id="UP000070449">
    <property type="component" value="Unassembled WGS sequence"/>
</dbReference>
<dbReference type="Gene3D" id="3.40.1190.10">
    <property type="entry name" value="Mur-like, catalytic domain"/>
    <property type="match status" value="1"/>
</dbReference>
<name>A0A136KH46_9BACT</name>
<keyword evidence="2" id="KW-0132">Cell division</keyword>
<comment type="pathway">
    <text evidence="2">Cell wall biogenesis; peptidoglycan biosynthesis.</text>
</comment>
<dbReference type="UniPathway" id="UPA00219"/>
<organism evidence="5 6">
    <name type="scientific">candidate division WS6 bacterium OLB21</name>
    <dbReference type="NCBI Taxonomy" id="1617427"/>
    <lineage>
        <taxon>Bacteria</taxon>
        <taxon>Candidatus Dojkabacteria</taxon>
    </lineage>
</organism>
<feature type="domain" description="Mur ligase central" evidence="4">
    <location>
        <begin position="38"/>
        <end position="238"/>
    </location>
</feature>
<dbReference type="GO" id="GO:0051301">
    <property type="term" value="P:cell division"/>
    <property type="evidence" value="ECO:0007669"/>
    <property type="project" value="UniProtKB-KW"/>
</dbReference>
<dbReference type="EMBL" id="JYPD01000022">
    <property type="protein sequence ID" value="KXK08699.1"/>
    <property type="molecule type" value="Genomic_DNA"/>
</dbReference>
<keyword evidence="2" id="KW-0133">Cell shape</keyword>
<dbReference type="PANTHER" id="PTHR23135:SF4">
    <property type="entry name" value="UDP-N-ACETYLMURAMOYL-L-ALANYL-D-GLUTAMATE--2,6-DIAMINOPIMELATE LIGASE MURE HOMOLOG, CHLOROPLASTIC"/>
    <property type="match status" value="1"/>
</dbReference>
<dbReference type="InterPro" id="IPR036615">
    <property type="entry name" value="Mur_ligase_C_dom_sf"/>
</dbReference>
<dbReference type="GO" id="GO:0071555">
    <property type="term" value="P:cell wall organization"/>
    <property type="evidence" value="ECO:0007669"/>
    <property type="project" value="UniProtKB-KW"/>
</dbReference>
<dbReference type="NCBIfam" id="TIGR01085">
    <property type="entry name" value="murE"/>
    <property type="match status" value="1"/>
</dbReference>
<sequence>MTQDHIIQKLKNRYHLLQSLIANLKHGFPARELKVIAVTGTDGKTTTTSMIYHVLKEAGLKVGYISTIEAKIADETLDTGLHVTTPDPWDVPYYLDKMRRKGITHVVLESTSSGLQQNRLFGIKFDAATITNIKTDHLDYHGTWENYAAAKYLVAKKLKEKGLLVLNGDDKKSAEWLKEKLIEDKLADKIQIQWFRKDMLSSLQEKVDGMSFTFKSVAYQLPVIGSYNQENALAAISICSRYVSEDKIVNALKTLPVPKGRMEVIQKEPYTIIIDFAHTGHALDQALKAVSNIKPSNSNLITVFGCAGRRDRSRRSMGEIAARYSNSIVITAEDPRDESLADINSEIIKYAQKHSALLVTRFKDSEDYQQRKGKYIQDQKNNKSKILMYAFDQEAVNSRFDAIDFACSIARKGDIVFITGKAHEQSLAFGNTEYPWSDHEAVARVIANHESK</sequence>
<evidence type="ECO:0000313" key="5">
    <source>
        <dbReference type="EMBL" id="KXK08699.1"/>
    </source>
</evidence>
<evidence type="ECO:0000313" key="6">
    <source>
        <dbReference type="Proteomes" id="UP000070449"/>
    </source>
</evidence>
<dbReference type="SUPFAM" id="SSF53623">
    <property type="entry name" value="MurD-like peptide ligases, catalytic domain"/>
    <property type="match status" value="1"/>
</dbReference>
<evidence type="ECO:0000256" key="1">
    <source>
        <dbReference type="ARBA" id="ARBA00005898"/>
    </source>
</evidence>
<keyword evidence="2" id="KW-0961">Cell wall biogenesis/degradation</keyword>
<reference evidence="5 6" key="1">
    <citation type="submission" date="2015-02" db="EMBL/GenBank/DDBJ databases">
        <title>Improved understanding of the partial-nitritation anammox process through 23 genomes representing the majority of the microbial community.</title>
        <authorList>
            <person name="Speth D.R."/>
            <person name="In T Zandt M."/>
            <person name="Guerrero Cruz S."/>
            <person name="Jetten M.S."/>
            <person name="Dutilh B.E."/>
        </authorList>
    </citation>
    <scope>NUCLEOTIDE SEQUENCE [LARGE SCALE GENOMIC DNA]</scope>
    <source>
        <strain evidence="5">OLB21</strain>
    </source>
</reference>
<protein>
    <submittedName>
        <fullName evidence="5">UDP-N-acetylmuramoyl-L-alanyl-D-glutamate--L-lysine ligase</fullName>
        <ecNumber evidence="5">6.3.2.7</ecNumber>
    </submittedName>
</protein>
<gene>
    <name evidence="5" type="primary">murE_1</name>
    <name evidence="5" type="ORF">UZ20_WS6002000703</name>
</gene>
<evidence type="ECO:0000256" key="2">
    <source>
        <dbReference type="RuleBase" id="RU004135"/>
    </source>
</evidence>
<proteinExistence type="inferred from homology"/>
<dbReference type="InterPro" id="IPR005761">
    <property type="entry name" value="UDP-N-AcMur-Glu-dNH2Pim_ligase"/>
</dbReference>
<dbReference type="STRING" id="1617427.UZ20_WS6002000703"/>
<dbReference type="InterPro" id="IPR036565">
    <property type="entry name" value="Mur-like_cat_sf"/>
</dbReference>
<dbReference type="SUPFAM" id="SSF53244">
    <property type="entry name" value="MurD-like peptide ligases, peptide-binding domain"/>
    <property type="match status" value="1"/>
</dbReference>
<accession>A0A136KH46</accession>
<dbReference type="EC" id="6.3.2.7" evidence="5"/>
<comment type="subcellular location">
    <subcellularLocation>
        <location evidence="2">Cytoplasm</location>
    </subcellularLocation>
</comment>
<dbReference type="GO" id="GO:0005737">
    <property type="term" value="C:cytoplasm"/>
    <property type="evidence" value="ECO:0007669"/>
    <property type="project" value="UniProtKB-SubCell"/>
</dbReference>
<dbReference type="Pfam" id="PF08245">
    <property type="entry name" value="Mur_ligase_M"/>
    <property type="match status" value="1"/>
</dbReference>
<dbReference type="Pfam" id="PF02875">
    <property type="entry name" value="Mur_ligase_C"/>
    <property type="match status" value="1"/>
</dbReference>
<dbReference type="GO" id="GO:0009252">
    <property type="term" value="P:peptidoglycan biosynthetic process"/>
    <property type="evidence" value="ECO:0007669"/>
    <property type="project" value="UniProtKB-UniPathway"/>
</dbReference>
<feature type="domain" description="Mur ligase C-terminal" evidence="3">
    <location>
        <begin position="260"/>
        <end position="351"/>
    </location>
</feature>
<evidence type="ECO:0000259" key="4">
    <source>
        <dbReference type="Pfam" id="PF08245"/>
    </source>
</evidence>
<dbReference type="GO" id="GO:0008360">
    <property type="term" value="P:regulation of cell shape"/>
    <property type="evidence" value="ECO:0007669"/>
    <property type="project" value="UniProtKB-KW"/>
</dbReference>
<comment type="similarity">
    <text evidence="1">Belongs to the MurCDEF family. MurE subfamily.</text>
</comment>
<dbReference type="InterPro" id="IPR013221">
    <property type="entry name" value="Mur_ligase_cen"/>
</dbReference>
<dbReference type="InterPro" id="IPR004101">
    <property type="entry name" value="Mur_ligase_C"/>
</dbReference>
<keyword evidence="5" id="KW-0436">Ligase</keyword>
<comment type="caution">
    <text evidence="5">The sequence shown here is derived from an EMBL/GenBank/DDBJ whole genome shotgun (WGS) entry which is preliminary data.</text>
</comment>
<keyword evidence="2" id="KW-0131">Cell cycle</keyword>